<dbReference type="PRINTS" id="PR00452">
    <property type="entry name" value="SH3DOMAIN"/>
</dbReference>
<dbReference type="Gene3D" id="2.30.29.30">
    <property type="entry name" value="Pleckstrin-homology domain (PH domain)/Phosphotyrosine-binding domain (PTB)"/>
    <property type="match status" value="1"/>
</dbReference>
<dbReference type="SMART" id="SM00324">
    <property type="entry name" value="RhoGAP"/>
    <property type="match status" value="1"/>
</dbReference>
<dbReference type="PROSITE" id="PS50238">
    <property type="entry name" value="RHOGAP"/>
    <property type="match status" value="1"/>
</dbReference>
<evidence type="ECO:0000313" key="8">
    <source>
        <dbReference type="Proteomes" id="UP001150062"/>
    </source>
</evidence>
<dbReference type="SUPFAM" id="SSF48350">
    <property type="entry name" value="GTPase activation domain, GAP"/>
    <property type="match status" value="1"/>
</dbReference>
<sequence length="538" mass="63651">MSSLPYRVLHKHKPKKKGQLQLTVGEIVYLTNKPFKKGYCQGFLANNPKKIGIFPRLYVEQLDNNLENLEQADLKKIIFQGKLCKRRSKFQKWRKRYIKLYPRSLTWFKNLSNQEPTGLVQLKDCRILQKYSKKKQSKQFILQSTTKSWTFNCTSKKERDEWIKMLNTQIKTVSKKFQYLKGKRKNTLLIDIDEKKPRLQRSLSRGSLYQKREKTKIKKKKKINTLARSVTHAIFEKKILGTPKKRYKNKPTTKKKSLNTEIFGVPLQTVIQRDNSKIPKIILNSVKYLEKNGLKTLGIFRKSGYKKQIDQYKQRINLGENLLFENENNVHNVTGLLKLWFRELPETLLTSNLYFDFIKIQNEHKDKKLSIELKKLVYKLPELNRIIFRIISELCINISKHKSANKMDISNLALLFGPTLCSRRGIYSNDVTNMQKECRIVSTMFKYYDFIFRNKEQFEELFIAMATKAFTQNNNQENDQLYFNEGDIISVLNTDDQEFWFGTLISNVEGKNEKIEQGFFPSNYVEKISEEELLEIFN</sequence>
<evidence type="ECO:0000259" key="4">
    <source>
        <dbReference type="PROSITE" id="PS50002"/>
    </source>
</evidence>
<dbReference type="InterPro" id="IPR011993">
    <property type="entry name" value="PH-like_dom_sf"/>
</dbReference>
<dbReference type="SUPFAM" id="SSF50729">
    <property type="entry name" value="PH domain-like"/>
    <property type="match status" value="1"/>
</dbReference>
<dbReference type="CDD" id="cd00159">
    <property type="entry name" value="RhoGAP"/>
    <property type="match status" value="1"/>
</dbReference>
<dbReference type="Pfam" id="PF07653">
    <property type="entry name" value="SH3_2"/>
    <property type="match status" value="1"/>
</dbReference>
<dbReference type="Gene3D" id="2.30.30.40">
    <property type="entry name" value="SH3 Domains"/>
    <property type="match status" value="2"/>
</dbReference>
<dbReference type="EMBL" id="JAOAOG010000309">
    <property type="protein sequence ID" value="KAJ6230692.1"/>
    <property type="molecule type" value="Genomic_DNA"/>
</dbReference>
<dbReference type="PROSITE" id="PS50002">
    <property type="entry name" value="SH3"/>
    <property type="match status" value="2"/>
</dbReference>
<dbReference type="Pfam" id="PF00620">
    <property type="entry name" value="RhoGAP"/>
    <property type="match status" value="1"/>
</dbReference>
<evidence type="ECO:0000256" key="1">
    <source>
        <dbReference type="ARBA" id="ARBA00022443"/>
    </source>
</evidence>
<organism evidence="7 8">
    <name type="scientific">Anaeramoeba flamelloides</name>
    <dbReference type="NCBI Taxonomy" id="1746091"/>
    <lineage>
        <taxon>Eukaryota</taxon>
        <taxon>Metamonada</taxon>
        <taxon>Anaeramoebidae</taxon>
        <taxon>Anaeramoeba</taxon>
    </lineage>
</organism>
<feature type="domain" description="Rho-GAP" evidence="6">
    <location>
        <begin position="265"/>
        <end position="452"/>
    </location>
</feature>
<evidence type="ECO:0000256" key="3">
    <source>
        <dbReference type="PROSITE-ProRule" id="PRU00192"/>
    </source>
</evidence>
<evidence type="ECO:0000313" key="7">
    <source>
        <dbReference type="EMBL" id="KAJ6230692.1"/>
    </source>
</evidence>
<dbReference type="SMART" id="SM00326">
    <property type="entry name" value="SH3"/>
    <property type="match status" value="2"/>
</dbReference>
<comment type="caution">
    <text evidence="7">The sequence shown here is derived from an EMBL/GenBank/DDBJ whole genome shotgun (WGS) entry which is preliminary data.</text>
</comment>
<evidence type="ECO:0000259" key="5">
    <source>
        <dbReference type="PROSITE" id="PS50003"/>
    </source>
</evidence>
<reference evidence="7" key="1">
    <citation type="submission" date="2022-08" db="EMBL/GenBank/DDBJ databases">
        <title>Novel sulfate-reducing endosymbionts in the free-living metamonad Anaeramoeba.</title>
        <authorList>
            <person name="Jerlstrom-Hultqvist J."/>
            <person name="Cepicka I."/>
            <person name="Gallot-Lavallee L."/>
            <person name="Salas-Leiva D."/>
            <person name="Curtis B.A."/>
            <person name="Zahonova K."/>
            <person name="Pipaliya S."/>
            <person name="Dacks J."/>
            <person name="Roger A.J."/>
        </authorList>
    </citation>
    <scope>NUCLEOTIDE SEQUENCE</scope>
    <source>
        <strain evidence="7">Schooner1</strain>
    </source>
</reference>
<dbReference type="SUPFAM" id="SSF50044">
    <property type="entry name" value="SH3-domain"/>
    <property type="match status" value="2"/>
</dbReference>
<feature type="domain" description="SH3" evidence="4">
    <location>
        <begin position="1"/>
        <end position="64"/>
    </location>
</feature>
<dbReference type="InterPro" id="IPR036028">
    <property type="entry name" value="SH3-like_dom_sf"/>
</dbReference>
<dbReference type="Proteomes" id="UP001150062">
    <property type="component" value="Unassembled WGS sequence"/>
</dbReference>
<gene>
    <name evidence="7" type="ORF">M0813_06480</name>
</gene>
<feature type="domain" description="SH3" evidence="4">
    <location>
        <begin position="459"/>
        <end position="530"/>
    </location>
</feature>
<dbReference type="InterPro" id="IPR001452">
    <property type="entry name" value="SH3_domain"/>
</dbReference>
<dbReference type="PANTHER" id="PTHR23176">
    <property type="entry name" value="RHO/RAC/CDC GTPASE-ACTIVATING PROTEIN"/>
    <property type="match status" value="1"/>
</dbReference>
<accession>A0ABQ8XDH8</accession>
<name>A0ABQ8XDH8_9EUKA</name>
<feature type="domain" description="PH" evidence="5">
    <location>
        <begin position="76"/>
        <end position="171"/>
    </location>
</feature>
<evidence type="ECO:0000256" key="2">
    <source>
        <dbReference type="ARBA" id="ARBA00022468"/>
    </source>
</evidence>
<dbReference type="InterPro" id="IPR008936">
    <property type="entry name" value="Rho_GTPase_activation_prot"/>
</dbReference>
<proteinExistence type="predicted"/>
<evidence type="ECO:0000259" key="6">
    <source>
        <dbReference type="PROSITE" id="PS50238"/>
    </source>
</evidence>
<dbReference type="SMART" id="SM00233">
    <property type="entry name" value="PH"/>
    <property type="match status" value="1"/>
</dbReference>
<dbReference type="PROSITE" id="PS50003">
    <property type="entry name" value="PH_DOMAIN"/>
    <property type="match status" value="1"/>
</dbReference>
<protein>
    <submittedName>
        <fullName evidence="7">Rho/rac/cdc gtpase-activating protein</fullName>
    </submittedName>
</protein>
<dbReference type="InterPro" id="IPR000198">
    <property type="entry name" value="RhoGAP_dom"/>
</dbReference>
<keyword evidence="1 3" id="KW-0728">SH3 domain</keyword>
<dbReference type="InterPro" id="IPR001849">
    <property type="entry name" value="PH_domain"/>
</dbReference>
<dbReference type="Pfam" id="PF00169">
    <property type="entry name" value="PH"/>
    <property type="match status" value="1"/>
</dbReference>
<keyword evidence="8" id="KW-1185">Reference proteome</keyword>
<dbReference type="Gene3D" id="1.10.555.10">
    <property type="entry name" value="Rho GTPase activation protein"/>
    <property type="match status" value="1"/>
</dbReference>
<keyword evidence="2" id="KW-0343">GTPase activation</keyword>
<dbReference type="PANTHER" id="PTHR23176:SF129">
    <property type="entry name" value="RHO GTPASE ACTIVATING PROTEIN AT 16F, ISOFORM E-RELATED"/>
    <property type="match status" value="1"/>
</dbReference>
<dbReference type="InterPro" id="IPR050729">
    <property type="entry name" value="Rho-GAP"/>
</dbReference>